<accession>A0A645FK36</accession>
<name>A0A645FK36_9ZZZZ</name>
<protein>
    <submittedName>
        <fullName evidence="2">Uncharacterized protein</fullName>
    </submittedName>
</protein>
<dbReference type="EMBL" id="VSSQ01061423">
    <property type="protein sequence ID" value="MPN14758.1"/>
    <property type="molecule type" value="Genomic_DNA"/>
</dbReference>
<sequence length="138" mass="15180">MTFPAARKLAGATPEKEGSQTHQDAPDQLLIEIRQSRVWAASNHVIPNCRHRCCVSLGDQAGRSVAATLNQCPDQLDICRAASRELIGRNLRSRGRPALPKQPHYSFGLAAWGFACHASISSRLWTAGHQHDAALYRE</sequence>
<evidence type="ECO:0000256" key="1">
    <source>
        <dbReference type="SAM" id="MobiDB-lite"/>
    </source>
</evidence>
<feature type="region of interest" description="Disordered" evidence="1">
    <location>
        <begin position="1"/>
        <end position="25"/>
    </location>
</feature>
<comment type="caution">
    <text evidence="2">The sequence shown here is derived from an EMBL/GenBank/DDBJ whole genome shotgun (WGS) entry which is preliminary data.</text>
</comment>
<organism evidence="2">
    <name type="scientific">bioreactor metagenome</name>
    <dbReference type="NCBI Taxonomy" id="1076179"/>
    <lineage>
        <taxon>unclassified sequences</taxon>
        <taxon>metagenomes</taxon>
        <taxon>ecological metagenomes</taxon>
    </lineage>
</organism>
<evidence type="ECO:0000313" key="2">
    <source>
        <dbReference type="EMBL" id="MPN14758.1"/>
    </source>
</evidence>
<dbReference type="AlphaFoldDB" id="A0A645FK36"/>
<gene>
    <name evidence="2" type="ORF">SDC9_162087</name>
</gene>
<proteinExistence type="predicted"/>
<reference evidence="2" key="1">
    <citation type="submission" date="2019-08" db="EMBL/GenBank/DDBJ databases">
        <authorList>
            <person name="Kucharzyk K."/>
            <person name="Murdoch R.W."/>
            <person name="Higgins S."/>
            <person name="Loffler F."/>
        </authorList>
    </citation>
    <scope>NUCLEOTIDE SEQUENCE</scope>
</reference>